<dbReference type="AlphaFoldDB" id="A0A5S6R4F2"/>
<evidence type="ECO:0000313" key="1">
    <source>
        <dbReference type="Proteomes" id="UP000046395"/>
    </source>
</evidence>
<sequence>MEACLRVIATPNALSGGYWMKAHATGTSQPDRLHPSEWFSGGALPRLVRRHGFVRPAISAFSAKLETHCSSYGSFA</sequence>
<accession>A0A5S6R4F2</accession>
<dbReference type="WBParaSite" id="TMUE_3000014466.1">
    <property type="protein sequence ID" value="TMUE_3000014466.1"/>
    <property type="gene ID" value="WBGene00302944"/>
</dbReference>
<protein>
    <submittedName>
        <fullName evidence="2">Uncharacterized protein</fullName>
    </submittedName>
</protein>
<proteinExistence type="predicted"/>
<organism evidence="1 2">
    <name type="scientific">Trichuris muris</name>
    <name type="common">Mouse whipworm</name>
    <dbReference type="NCBI Taxonomy" id="70415"/>
    <lineage>
        <taxon>Eukaryota</taxon>
        <taxon>Metazoa</taxon>
        <taxon>Ecdysozoa</taxon>
        <taxon>Nematoda</taxon>
        <taxon>Enoplea</taxon>
        <taxon>Dorylaimia</taxon>
        <taxon>Trichinellida</taxon>
        <taxon>Trichuridae</taxon>
        <taxon>Trichuris</taxon>
    </lineage>
</organism>
<keyword evidence="1" id="KW-1185">Reference proteome</keyword>
<name>A0A5S6R4F2_TRIMR</name>
<evidence type="ECO:0000313" key="2">
    <source>
        <dbReference type="WBParaSite" id="TMUE_3000014466.1"/>
    </source>
</evidence>
<dbReference type="Proteomes" id="UP000046395">
    <property type="component" value="Unassembled WGS sequence"/>
</dbReference>
<reference evidence="2" key="1">
    <citation type="submission" date="2019-12" db="UniProtKB">
        <authorList>
            <consortium name="WormBaseParasite"/>
        </authorList>
    </citation>
    <scope>IDENTIFICATION</scope>
</reference>